<sequence length="373" mass="42541">MKFNTDYYDTDFEISYQGSRILIKNDGPEGERLFINDQMQDQNFEPYDGYLKGTLVNEAGIEETIEVYLGGPQTSNCIIEANGEAIYSSFEPVRQRYVKEEKKETRRKRPSLMLPFIIILLAAVFMAVAIPMMQGRSSFDGNAEEPAGEILKAEAPIEEDRSDEAIWESGLTGSSSSADFIEREYSWLYGKNVWSYEMKIPRASYEYYKTVDRQKITSYSYYVTDNSDDEYLAALGQKFKEAAEQEHHSDFDMVKNIVLFVQNLNYVDDKVGTGYDEYPKFPLETLADEGGDCEDSAILLASLLRELGFGTVLIQFPDHMGVGVRGEESIQGNYFETDGIRYYYIETTSPGWEIGEIPEELKTKPARILSLVR</sequence>
<evidence type="ECO:0000313" key="1">
    <source>
        <dbReference type="EMBL" id="QOX63063.1"/>
    </source>
</evidence>
<reference evidence="1" key="1">
    <citation type="submission" date="2019-08" db="EMBL/GenBank/DDBJ databases">
        <title>Genome sequence of Clostridiales bacterium MT110.</title>
        <authorList>
            <person name="Cao J."/>
        </authorList>
    </citation>
    <scope>NUCLEOTIDE SEQUENCE</scope>
    <source>
        <strain evidence="1">MT110</strain>
    </source>
</reference>
<name>A0ACD1A9C2_9FIRM</name>
<keyword evidence="2" id="KW-1185">Reference proteome</keyword>
<organism evidence="1 2">
    <name type="scientific">Anoxybacterium hadale</name>
    <dbReference type="NCBI Taxonomy" id="3408580"/>
    <lineage>
        <taxon>Bacteria</taxon>
        <taxon>Bacillati</taxon>
        <taxon>Bacillota</taxon>
        <taxon>Clostridia</taxon>
        <taxon>Peptostreptococcales</taxon>
        <taxon>Anaerovoracaceae</taxon>
        <taxon>Anoxybacterium</taxon>
    </lineage>
</organism>
<protein>
    <submittedName>
        <fullName evidence="1">Transglutaminase domain-containing protein</fullName>
    </submittedName>
</protein>
<accession>A0ACD1A9C2</accession>
<proteinExistence type="predicted"/>
<gene>
    <name evidence="1" type="ORF">FRZ06_06765</name>
</gene>
<evidence type="ECO:0000313" key="2">
    <source>
        <dbReference type="Proteomes" id="UP000594014"/>
    </source>
</evidence>
<dbReference type="EMBL" id="CP042469">
    <property type="protein sequence ID" value="QOX63063.1"/>
    <property type="molecule type" value="Genomic_DNA"/>
</dbReference>
<dbReference type="Proteomes" id="UP000594014">
    <property type="component" value="Chromosome"/>
</dbReference>